<protein>
    <submittedName>
        <fullName evidence="1">Uncharacterized protein</fullName>
    </submittedName>
</protein>
<keyword evidence="2" id="KW-1185">Reference proteome</keyword>
<reference evidence="1 2" key="1">
    <citation type="submission" date="2020-08" db="EMBL/GenBank/DDBJ databases">
        <title>Genomic Encyclopedia of Type Strains, Phase IV (KMG-IV): sequencing the most valuable type-strain genomes for metagenomic binning, comparative biology and taxonomic classification.</title>
        <authorList>
            <person name="Goeker M."/>
        </authorList>
    </citation>
    <scope>NUCLEOTIDE SEQUENCE [LARGE SCALE GENOMIC DNA]</scope>
    <source>
        <strain evidence="1 2">YC6886</strain>
    </source>
</reference>
<comment type="caution">
    <text evidence="1">The sequence shown here is derived from an EMBL/GenBank/DDBJ whole genome shotgun (WGS) entry which is preliminary data.</text>
</comment>
<organism evidence="1 2">
    <name type="scientific">Haloferula luteola</name>
    <dbReference type="NCBI Taxonomy" id="595692"/>
    <lineage>
        <taxon>Bacteria</taxon>
        <taxon>Pseudomonadati</taxon>
        <taxon>Verrucomicrobiota</taxon>
        <taxon>Verrucomicrobiia</taxon>
        <taxon>Verrucomicrobiales</taxon>
        <taxon>Verrucomicrobiaceae</taxon>
        <taxon>Haloferula</taxon>
    </lineage>
</organism>
<sequence>MGIGCAVLLVLMLFGGALAFRAGRKVYSEMKEKMNEDPARPLAVAVVEVSPDVEWVSDDPSHGGMVLRVLETGERVEATYEEVVAGRFAFVNGEGETITLGAEAVTPPSWVPVYPNVAEAGISVQRSTRTGTEGVFILTTHDTLEMAKAFYESSAPWAQSSSVSSYALGTSGSFSHSWSGSGRQLEVDATQKSGGALQVMVRYQD</sequence>
<proteinExistence type="predicted"/>
<dbReference type="Proteomes" id="UP000557717">
    <property type="component" value="Unassembled WGS sequence"/>
</dbReference>
<dbReference type="RefSeq" id="WP_184020315.1">
    <property type="nucleotide sequence ID" value="NZ_JACHFD010000017.1"/>
</dbReference>
<dbReference type="EMBL" id="JACHFD010000017">
    <property type="protein sequence ID" value="MBB5352897.1"/>
    <property type="molecule type" value="Genomic_DNA"/>
</dbReference>
<gene>
    <name evidence="1" type="ORF">HNR46_003146</name>
</gene>
<accession>A0A840V3M3</accession>
<dbReference type="AlphaFoldDB" id="A0A840V3M3"/>
<evidence type="ECO:0000313" key="1">
    <source>
        <dbReference type="EMBL" id="MBB5352897.1"/>
    </source>
</evidence>
<evidence type="ECO:0000313" key="2">
    <source>
        <dbReference type="Proteomes" id="UP000557717"/>
    </source>
</evidence>
<name>A0A840V3M3_9BACT</name>